<evidence type="ECO:0000313" key="2">
    <source>
        <dbReference type="EMBL" id="KAJ8990822.1"/>
    </source>
</evidence>
<feature type="region of interest" description="Disordered" evidence="1">
    <location>
        <begin position="1"/>
        <end position="156"/>
    </location>
</feature>
<organism evidence="2 3">
    <name type="scientific">Exophiala dermatitidis</name>
    <name type="common">Black yeast-like fungus</name>
    <name type="synonym">Wangiella dermatitidis</name>
    <dbReference type="NCBI Taxonomy" id="5970"/>
    <lineage>
        <taxon>Eukaryota</taxon>
        <taxon>Fungi</taxon>
        <taxon>Dikarya</taxon>
        <taxon>Ascomycota</taxon>
        <taxon>Pezizomycotina</taxon>
        <taxon>Eurotiomycetes</taxon>
        <taxon>Chaetothyriomycetidae</taxon>
        <taxon>Chaetothyriales</taxon>
        <taxon>Herpotrichiellaceae</taxon>
        <taxon>Exophiala</taxon>
    </lineage>
</organism>
<feature type="compositionally biased region" description="Low complexity" evidence="1">
    <location>
        <begin position="8"/>
        <end position="18"/>
    </location>
</feature>
<feature type="compositionally biased region" description="Acidic residues" evidence="1">
    <location>
        <begin position="24"/>
        <end position="36"/>
    </location>
</feature>
<dbReference type="AlphaFoldDB" id="A0AAN6EVX6"/>
<sequence>MDLDETMTTSTTSTPSPSAFQDTGDIDVDESFDDDTPNNLLPDNPAGPTNGQHQHNHPRTPPPANDHLNAAAPGELSPPRSQPNSQSSGTDGGPTTNLLNGGRANTSAARTTRQSTQMAGTHREDANGGGGGGGIQSDQTEQDERPGWGWKNKKAQEDMQRAWDSIVDRDFSLKEYGDVVMQGKAQLGQ</sequence>
<dbReference type="EMBL" id="JAJGCB010000010">
    <property type="protein sequence ID" value="KAJ8990822.1"/>
    <property type="molecule type" value="Genomic_DNA"/>
</dbReference>
<gene>
    <name evidence="2" type="ORF">HRR80_005595</name>
</gene>
<protein>
    <submittedName>
        <fullName evidence="2">Uncharacterized protein</fullName>
    </submittedName>
</protein>
<accession>A0AAN6EVX6</accession>
<feature type="compositionally biased region" description="Low complexity" evidence="1">
    <location>
        <begin position="77"/>
        <end position="88"/>
    </location>
</feature>
<dbReference type="Proteomes" id="UP001161757">
    <property type="component" value="Unassembled WGS sequence"/>
</dbReference>
<feature type="compositionally biased region" description="Polar residues" evidence="1">
    <location>
        <begin position="93"/>
        <end position="119"/>
    </location>
</feature>
<proteinExistence type="predicted"/>
<name>A0AAN6EVX6_EXODE</name>
<reference evidence="2" key="1">
    <citation type="submission" date="2023-01" db="EMBL/GenBank/DDBJ databases">
        <title>Exophiala dermititidis isolated from Cystic Fibrosis Patient.</title>
        <authorList>
            <person name="Kurbessoian T."/>
            <person name="Crocker A."/>
            <person name="Murante D."/>
            <person name="Hogan D.A."/>
            <person name="Stajich J.E."/>
        </authorList>
    </citation>
    <scope>NUCLEOTIDE SEQUENCE</scope>
    <source>
        <strain evidence="2">Ex8</strain>
    </source>
</reference>
<evidence type="ECO:0000256" key="1">
    <source>
        <dbReference type="SAM" id="MobiDB-lite"/>
    </source>
</evidence>
<evidence type="ECO:0000313" key="3">
    <source>
        <dbReference type="Proteomes" id="UP001161757"/>
    </source>
</evidence>
<comment type="caution">
    <text evidence="2">The sequence shown here is derived from an EMBL/GenBank/DDBJ whole genome shotgun (WGS) entry which is preliminary data.</text>
</comment>